<gene>
    <name evidence="2" type="ORF">BpHYR1_045827</name>
</gene>
<evidence type="ECO:0000313" key="3">
    <source>
        <dbReference type="Proteomes" id="UP000276133"/>
    </source>
</evidence>
<reference evidence="2 3" key="1">
    <citation type="journal article" date="2018" name="Sci. Rep.">
        <title>Genomic signatures of local adaptation to the degree of environmental predictability in rotifers.</title>
        <authorList>
            <person name="Franch-Gras L."/>
            <person name="Hahn C."/>
            <person name="Garcia-Roger E.M."/>
            <person name="Carmona M.J."/>
            <person name="Serra M."/>
            <person name="Gomez A."/>
        </authorList>
    </citation>
    <scope>NUCLEOTIDE SEQUENCE [LARGE SCALE GENOMIC DNA]</scope>
    <source>
        <strain evidence="2">HYR1</strain>
    </source>
</reference>
<comment type="caution">
    <text evidence="2">The sequence shown here is derived from an EMBL/GenBank/DDBJ whole genome shotgun (WGS) entry which is preliminary data.</text>
</comment>
<evidence type="ECO:0000256" key="1">
    <source>
        <dbReference type="SAM" id="MobiDB-lite"/>
    </source>
</evidence>
<feature type="region of interest" description="Disordered" evidence="1">
    <location>
        <begin position="64"/>
        <end position="96"/>
    </location>
</feature>
<evidence type="ECO:0000313" key="2">
    <source>
        <dbReference type="EMBL" id="RNA25847.1"/>
    </source>
</evidence>
<dbReference type="AlphaFoldDB" id="A0A3M7RR81"/>
<dbReference type="EMBL" id="REGN01002848">
    <property type="protein sequence ID" value="RNA25847.1"/>
    <property type="molecule type" value="Genomic_DNA"/>
</dbReference>
<dbReference type="Proteomes" id="UP000276133">
    <property type="component" value="Unassembled WGS sequence"/>
</dbReference>
<protein>
    <submittedName>
        <fullName evidence="2">Uncharacterized protein</fullName>
    </submittedName>
</protein>
<name>A0A3M7RR81_BRAPC</name>
<keyword evidence="3" id="KW-1185">Reference proteome</keyword>
<organism evidence="2 3">
    <name type="scientific">Brachionus plicatilis</name>
    <name type="common">Marine rotifer</name>
    <name type="synonym">Brachionus muelleri</name>
    <dbReference type="NCBI Taxonomy" id="10195"/>
    <lineage>
        <taxon>Eukaryota</taxon>
        <taxon>Metazoa</taxon>
        <taxon>Spiralia</taxon>
        <taxon>Gnathifera</taxon>
        <taxon>Rotifera</taxon>
        <taxon>Eurotatoria</taxon>
        <taxon>Monogononta</taxon>
        <taxon>Pseudotrocha</taxon>
        <taxon>Ploima</taxon>
        <taxon>Brachionidae</taxon>
        <taxon>Brachionus</taxon>
    </lineage>
</organism>
<proteinExistence type="predicted"/>
<accession>A0A3M7RR81</accession>
<sequence length="96" mass="10896">MSLIFQTECSIHLSSDNSIQSGLTQRFLIARWWSLCFTECRPCLIHLGRNCRYVNTRPVQMNPGIRLTTKSPASHTPEACSGTQINYEDTAQKDYG</sequence>